<name>A0ABP1AI39_9BRYO</name>
<sequence>MSPFFLDFAGSDMTDSQREEDWKDERTTNWQMCAGHLVQTHDHPRSPWNGSANWAGSWKSYKRLKGRVRPLRRV</sequence>
<accession>A0ABP1AI39</accession>
<reference evidence="1" key="1">
    <citation type="submission" date="2024-03" db="EMBL/GenBank/DDBJ databases">
        <authorList>
            <consortium name="ELIXIR-Norway"/>
            <consortium name="Elixir Norway"/>
        </authorList>
    </citation>
    <scope>NUCLEOTIDE SEQUENCE</scope>
</reference>
<organism evidence="1 2">
    <name type="scientific">Sphagnum jensenii</name>
    <dbReference type="NCBI Taxonomy" id="128206"/>
    <lineage>
        <taxon>Eukaryota</taxon>
        <taxon>Viridiplantae</taxon>
        <taxon>Streptophyta</taxon>
        <taxon>Embryophyta</taxon>
        <taxon>Bryophyta</taxon>
        <taxon>Sphagnophytina</taxon>
        <taxon>Sphagnopsida</taxon>
        <taxon>Sphagnales</taxon>
        <taxon>Sphagnaceae</taxon>
        <taxon>Sphagnum</taxon>
    </lineage>
</organism>
<protein>
    <submittedName>
        <fullName evidence="1">Uncharacterized protein</fullName>
    </submittedName>
</protein>
<proteinExistence type="predicted"/>
<gene>
    <name evidence="1" type="ORF">CSSPJE1EN2_LOCUS5179</name>
</gene>
<keyword evidence="2" id="KW-1185">Reference proteome</keyword>
<dbReference type="Proteomes" id="UP001497522">
    <property type="component" value="Chromosome 12"/>
</dbReference>
<evidence type="ECO:0000313" key="2">
    <source>
        <dbReference type="Proteomes" id="UP001497522"/>
    </source>
</evidence>
<dbReference type="EMBL" id="OZ023713">
    <property type="protein sequence ID" value="CAK9862184.1"/>
    <property type="molecule type" value="Genomic_DNA"/>
</dbReference>
<evidence type="ECO:0000313" key="1">
    <source>
        <dbReference type="EMBL" id="CAK9862184.1"/>
    </source>
</evidence>